<accession>A0ABR4GSE8</accession>
<reference evidence="3 4" key="1">
    <citation type="submission" date="2024-07" db="EMBL/GenBank/DDBJ databases">
        <title>Section-level genome sequencing and comparative genomics of Aspergillus sections Usti and Cavernicolus.</title>
        <authorList>
            <consortium name="Lawrence Berkeley National Laboratory"/>
            <person name="Nybo J.L."/>
            <person name="Vesth T.C."/>
            <person name="Theobald S."/>
            <person name="Frisvad J.C."/>
            <person name="Larsen T.O."/>
            <person name="Kjaerboelling I."/>
            <person name="Rothschild-Mancinelli K."/>
            <person name="Lyhne E.K."/>
            <person name="Kogle M.E."/>
            <person name="Barry K."/>
            <person name="Clum A."/>
            <person name="Na H."/>
            <person name="Ledsgaard L."/>
            <person name="Lin J."/>
            <person name="Lipzen A."/>
            <person name="Kuo A."/>
            <person name="Riley R."/>
            <person name="Mondo S."/>
            <person name="Labutti K."/>
            <person name="Haridas S."/>
            <person name="Pangalinan J."/>
            <person name="Salamov A.A."/>
            <person name="Simmons B.A."/>
            <person name="Magnuson J.K."/>
            <person name="Chen J."/>
            <person name="Drula E."/>
            <person name="Henrissat B."/>
            <person name="Wiebenga A."/>
            <person name="Lubbers R.J."/>
            <person name="Gomes A.C."/>
            <person name="Makela M.R."/>
            <person name="Stajich J."/>
            <person name="Grigoriev I.V."/>
            <person name="Mortensen U.H."/>
            <person name="De Vries R.P."/>
            <person name="Baker S.E."/>
            <person name="Andersen M.R."/>
        </authorList>
    </citation>
    <scope>NUCLEOTIDE SEQUENCE [LARGE SCALE GENOMIC DNA]</scope>
    <source>
        <strain evidence="3 4">CBS 588.65</strain>
    </source>
</reference>
<organism evidence="3 4">
    <name type="scientific">Aspergillus granulosus</name>
    <dbReference type="NCBI Taxonomy" id="176169"/>
    <lineage>
        <taxon>Eukaryota</taxon>
        <taxon>Fungi</taxon>
        <taxon>Dikarya</taxon>
        <taxon>Ascomycota</taxon>
        <taxon>Pezizomycotina</taxon>
        <taxon>Eurotiomycetes</taxon>
        <taxon>Eurotiomycetidae</taxon>
        <taxon>Eurotiales</taxon>
        <taxon>Aspergillaceae</taxon>
        <taxon>Aspergillus</taxon>
        <taxon>Aspergillus subgen. Nidulantes</taxon>
    </lineage>
</organism>
<gene>
    <name evidence="3" type="ORF">BJX63DRAFT_438277</name>
</gene>
<feature type="signal peptide" evidence="2">
    <location>
        <begin position="1"/>
        <end position="17"/>
    </location>
</feature>
<feature type="chain" id="PRO_5046663699" evidence="2">
    <location>
        <begin position="18"/>
        <end position="134"/>
    </location>
</feature>
<evidence type="ECO:0000256" key="2">
    <source>
        <dbReference type="SAM" id="SignalP"/>
    </source>
</evidence>
<keyword evidence="4" id="KW-1185">Reference proteome</keyword>
<comment type="caution">
    <text evidence="3">The sequence shown here is derived from an EMBL/GenBank/DDBJ whole genome shotgun (WGS) entry which is preliminary data.</text>
</comment>
<evidence type="ECO:0000256" key="1">
    <source>
        <dbReference type="SAM" id="MobiDB-lite"/>
    </source>
</evidence>
<evidence type="ECO:0000313" key="3">
    <source>
        <dbReference type="EMBL" id="KAL2802000.1"/>
    </source>
</evidence>
<feature type="region of interest" description="Disordered" evidence="1">
    <location>
        <begin position="87"/>
        <end position="134"/>
    </location>
</feature>
<protein>
    <submittedName>
        <fullName evidence="3">Uncharacterized protein</fullName>
    </submittedName>
</protein>
<sequence>MHFNTAAIAAFAAVSAAMQVNTPITGAAGLDLSGPNVFTWAVNPETDPEVFALALTHYSSEPSECHILARDIPSAWGRVELPAGSLNEPVTGGNGYQIRQQRSNSECASNTPQYSHSEQFPVAPYSPIVPNLRQ</sequence>
<feature type="compositionally biased region" description="Polar residues" evidence="1">
    <location>
        <begin position="97"/>
        <end position="118"/>
    </location>
</feature>
<dbReference type="Proteomes" id="UP001610334">
    <property type="component" value="Unassembled WGS sequence"/>
</dbReference>
<evidence type="ECO:0000313" key="4">
    <source>
        <dbReference type="Proteomes" id="UP001610334"/>
    </source>
</evidence>
<name>A0ABR4GSE8_9EURO</name>
<dbReference type="EMBL" id="JBFXLT010000217">
    <property type="protein sequence ID" value="KAL2802000.1"/>
    <property type="molecule type" value="Genomic_DNA"/>
</dbReference>
<keyword evidence="2" id="KW-0732">Signal</keyword>
<proteinExistence type="predicted"/>